<accession>A0A9K3NJC5</accession>
<dbReference type="Proteomes" id="UP000215914">
    <property type="component" value="Unassembled WGS sequence"/>
</dbReference>
<organism evidence="2 3">
    <name type="scientific">Helianthus annuus</name>
    <name type="common">Common sunflower</name>
    <dbReference type="NCBI Taxonomy" id="4232"/>
    <lineage>
        <taxon>Eukaryota</taxon>
        <taxon>Viridiplantae</taxon>
        <taxon>Streptophyta</taxon>
        <taxon>Embryophyta</taxon>
        <taxon>Tracheophyta</taxon>
        <taxon>Spermatophyta</taxon>
        <taxon>Magnoliopsida</taxon>
        <taxon>eudicotyledons</taxon>
        <taxon>Gunneridae</taxon>
        <taxon>Pentapetalae</taxon>
        <taxon>asterids</taxon>
        <taxon>campanulids</taxon>
        <taxon>Asterales</taxon>
        <taxon>Asteraceae</taxon>
        <taxon>Asteroideae</taxon>
        <taxon>Heliantheae alliance</taxon>
        <taxon>Heliantheae</taxon>
        <taxon>Helianthus</taxon>
    </lineage>
</organism>
<comment type="caution">
    <text evidence="2">The sequence shown here is derived from an EMBL/GenBank/DDBJ whole genome shotgun (WGS) entry which is preliminary data.</text>
</comment>
<name>A0A9K3NJC5_HELAN</name>
<keyword evidence="3" id="KW-1185">Reference proteome</keyword>
<evidence type="ECO:0000259" key="1">
    <source>
        <dbReference type="Pfam" id="PF11886"/>
    </source>
</evidence>
<evidence type="ECO:0000313" key="2">
    <source>
        <dbReference type="EMBL" id="KAF5801800.1"/>
    </source>
</evidence>
<dbReference type="Gramene" id="mRNA:HanXRQr2_Chr06g0252251">
    <property type="protein sequence ID" value="CDS:HanXRQr2_Chr06g0252251.1"/>
    <property type="gene ID" value="HanXRQr2_Chr06g0252251"/>
</dbReference>
<feature type="domain" description="Translocase of chloroplast 159/132 membrane anchor" evidence="1">
    <location>
        <begin position="1"/>
        <end position="162"/>
    </location>
</feature>
<sequence>MQTVGKEMSYTLRSDTRFINYRKNKASVGFSATYMGDSLTGGVKFEDKLTINKRGQLVVAGGAVIGRGDVAYGGSLEATLRDKDYPLGRFLSTIGLSVMDWHGDLALGWNAQSQIPIGRSTNLIGRFNLNNKGSGQVSVRLNSSEQLQIALAAFVPLVSKLLGYYQDRDSAY</sequence>
<gene>
    <name evidence="2" type="ORF">HanXRQr2_Chr06g0252251</name>
</gene>
<dbReference type="InterPro" id="IPR024283">
    <property type="entry name" value="TOC159_MAD"/>
</dbReference>
<protein>
    <recommendedName>
        <fullName evidence="1">Translocase of chloroplast 159/132 membrane anchor domain-containing protein</fullName>
    </recommendedName>
</protein>
<reference evidence="2" key="1">
    <citation type="journal article" date="2017" name="Nature">
        <title>The sunflower genome provides insights into oil metabolism, flowering and Asterid evolution.</title>
        <authorList>
            <person name="Badouin H."/>
            <person name="Gouzy J."/>
            <person name="Grassa C.J."/>
            <person name="Murat F."/>
            <person name="Staton S.E."/>
            <person name="Cottret L."/>
            <person name="Lelandais-Briere C."/>
            <person name="Owens G.L."/>
            <person name="Carrere S."/>
            <person name="Mayjonade B."/>
            <person name="Legrand L."/>
            <person name="Gill N."/>
            <person name="Kane N.C."/>
            <person name="Bowers J.E."/>
            <person name="Hubner S."/>
            <person name="Bellec A."/>
            <person name="Berard A."/>
            <person name="Berges H."/>
            <person name="Blanchet N."/>
            <person name="Boniface M.C."/>
            <person name="Brunel D."/>
            <person name="Catrice O."/>
            <person name="Chaidir N."/>
            <person name="Claudel C."/>
            <person name="Donnadieu C."/>
            <person name="Faraut T."/>
            <person name="Fievet G."/>
            <person name="Helmstetter N."/>
            <person name="King M."/>
            <person name="Knapp S.J."/>
            <person name="Lai Z."/>
            <person name="Le Paslier M.C."/>
            <person name="Lippi Y."/>
            <person name="Lorenzon L."/>
            <person name="Mandel J.R."/>
            <person name="Marage G."/>
            <person name="Marchand G."/>
            <person name="Marquand E."/>
            <person name="Bret-Mestries E."/>
            <person name="Morien E."/>
            <person name="Nambeesan S."/>
            <person name="Nguyen T."/>
            <person name="Pegot-Espagnet P."/>
            <person name="Pouilly N."/>
            <person name="Raftis F."/>
            <person name="Sallet E."/>
            <person name="Schiex T."/>
            <person name="Thomas J."/>
            <person name="Vandecasteele C."/>
            <person name="Vares D."/>
            <person name="Vear F."/>
            <person name="Vautrin S."/>
            <person name="Crespi M."/>
            <person name="Mangin B."/>
            <person name="Burke J.M."/>
            <person name="Salse J."/>
            <person name="Munos S."/>
            <person name="Vincourt P."/>
            <person name="Rieseberg L.H."/>
            <person name="Langlade N.B."/>
        </authorList>
    </citation>
    <scope>NUCLEOTIDE SEQUENCE</scope>
    <source>
        <tissue evidence="2">Leaves</tissue>
    </source>
</reference>
<dbReference type="EMBL" id="MNCJ02000321">
    <property type="protein sequence ID" value="KAF5801800.1"/>
    <property type="molecule type" value="Genomic_DNA"/>
</dbReference>
<dbReference type="AlphaFoldDB" id="A0A9K3NJC5"/>
<proteinExistence type="predicted"/>
<reference evidence="2" key="2">
    <citation type="submission" date="2020-06" db="EMBL/GenBank/DDBJ databases">
        <title>Helianthus annuus Genome sequencing and assembly Release 2.</title>
        <authorList>
            <person name="Gouzy J."/>
            <person name="Langlade N."/>
            <person name="Munos S."/>
        </authorList>
    </citation>
    <scope>NUCLEOTIDE SEQUENCE</scope>
    <source>
        <tissue evidence="2">Leaves</tissue>
    </source>
</reference>
<evidence type="ECO:0000313" key="3">
    <source>
        <dbReference type="Proteomes" id="UP000215914"/>
    </source>
</evidence>
<dbReference type="Pfam" id="PF11886">
    <property type="entry name" value="TOC159_MAD"/>
    <property type="match status" value="1"/>
</dbReference>